<feature type="compositionally biased region" description="Basic and acidic residues" evidence="1">
    <location>
        <begin position="62"/>
        <end position="72"/>
    </location>
</feature>
<dbReference type="AlphaFoldDB" id="A0A3N4H655"/>
<gene>
    <name evidence="2" type="ORF">BJ508DRAFT_337130</name>
</gene>
<dbReference type="Proteomes" id="UP000275078">
    <property type="component" value="Unassembled WGS sequence"/>
</dbReference>
<sequence length="141" mass="16150">MGPKKEGGGGGRRTKPDNRIRSIEYPSPAPPPHDPTFPPRQCHCTIYGLNLGPHTVYTRQEWDQHQTREANRTKLRRARGMQDGIERRVMAPQVDLERHGRSTRANQQQERPIDDLNLSEAARRHASSHTSDTRCAITRRL</sequence>
<reference evidence="2 3" key="1">
    <citation type="journal article" date="2018" name="Nat. Ecol. Evol.">
        <title>Pezizomycetes genomes reveal the molecular basis of ectomycorrhizal truffle lifestyle.</title>
        <authorList>
            <person name="Murat C."/>
            <person name="Payen T."/>
            <person name="Noel B."/>
            <person name="Kuo A."/>
            <person name="Morin E."/>
            <person name="Chen J."/>
            <person name="Kohler A."/>
            <person name="Krizsan K."/>
            <person name="Balestrini R."/>
            <person name="Da Silva C."/>
            <person name="Montanini B."/>
            <person name="Hainaut M."/>
            <person name="Levati E."/>
            <person name="Barry K.W."/>
            <person name="Belfiori B."/>
            <person name="Cichocki N."/>
            <person name="Clum A."/>
            <person name="Dockter R.B."/>
            <person name="Fauchery L."/>
            <person name="Guy J."/>
            <person name="Iotti M."/>
            <person name="Le Tacon F."/>
            <person name="Lindquist E.A."/>
            <person name="Lipzen A."/>
            <person name="Malagnac F."/>
            <person name="Mello A."/>
            <person name="Molinier V."/>
            <person name="Miyauchi S."/>
            <person name="Poulain J."/>
            <person name="Riccioni C."/>
            <person name="Rubini A."/>
            <person name="Sitrit Y."/>
            <person name="Splivallo R."/>
            <person name="Traeger S."/>
            <person name="Wang M."/>
            <person name="Zifcakova L."/>
            <person name="Wipf D."/>
            <person name="Zambonelli A."/>
            <person name="Paolocci F."/>
            <person name="Nowrousian M."/>
            <person name="Ottonello S."/>
            <person name="Baldrian P."/>
            <person name="Spatafora J.W."/>
            <person name="Henrissat B."/>
            <person name="Nagy L.G."/>
            <person name="Aury J.M."/>
            <person name="Wincker P."/>
            <person name="Grigoriev I.V."/>
            <person name="Bonfante P."/>
            <person name="Martin F.M."/>
        </authorList>
    </citation>
    <scope>NUCLEOTIDE SEQUENCE [LARGE SCALE GENOMIC DNA]</scope>
    <source>
        <strain evidence="2 3">RN42</strain>
    </source>
</reference>
<organism evidence="2 3">
    <name type="scientific">Ascobolus immersus RN42</name>
    <dbReference type="NCBI Taxonomy" id="1160509"/>
    <lineage>
        <taxon>Eukaryota</taxon>
        <taxon>Fungi</taxon>
        <taxon>Dikarya</taxon>
        <taxon>Ascomycota</taxon>
        <taxon>Pezizomycotina</taxon>
        <taxon>Pezizomycetes</taxon>
        <taxon>Pezizales</taxon>
        <taxon>Ascobolaceae</taxon>
        <taxon>Ascobolus</taxon>
    </lineage>
</organism>
<feature type="compositionally biased region" description="Pro residues" evidence="1">
    <location>
        <begin position="27"/>
        <end position="38"/>
    </location>
</feature>
<proteinExistence type="predicted"/>
<feature type="compositionally biased region" description="Basic and acidic residues" evidence="1">
    <location>
        <begin position="84"/>
        <end position="100"/>
    </location>
</feature>
<keyword evidence="3" id="KW-1185">Reference proteome</keyword>
<protein>
    <submittedName>
        <fullName evidence="2">Uncharacterized protein</fullName>
    </submittedName>
</protein>
<evidence type="ECO:0000313" key="2">
    <source>
        <dbReference type="EMBL" id="RPA70513.1"/>
    </source>
</evidence>
<feature type="region of interest" description="Disordered" evidence="1">
    <location>
        <begin position="1"/>
        <end position="39"/>
    </location>
</feature>
<accession>A0A3N4H655</accession>
<evidence type="ECO:0000256" key="1">
    <source>
        <dbReference type="SAM" id="MobiDB-lite"/>
    </source>
</evidence>
<name>A0A3N4H655_ASCIM</name>
<feature type="region of interest" description="Disordered" evidence="1">
    <location>
        <begin position="62"/>
        <end position="141"/>
    </location>
</feature>
<dbReference type="EMBL" id="ML120322">
    <property type="protein sequence ID" value="RPA70513.1"/>
    <property type="molecule type" value="Genomic_DNA"/>
</dbReference>
<evidence type="ECO:0000313" key="3">
    <source>
        <dbReference type="Proteomes" id="UP000275078"/>
    </source>
</evidence>